<dbReference type="InterPro" id="IPR036388">
    <property type="entry name" value="WH-like_DNA-bd_sf"/>
</dbReference>
<dbReference type="InterPro" id="IPR058163">
    <property type="entry name" value="LysR-type_TF_proteobact-type"/>
</dbReference>
<dbReference type="SUPFAM" id="SSF53850">
    <property type="entry name" value="Periplasmic binding protein-like II"/>
    <property type="match status" value="1"/>
</dbReference>
<dbReference type="InterPro" id="IPR036390">
    <property type="entry name" value="WH_DNA-bd_sf"/>
</dbReference>
<feature type="domain" description="HTH lysR-type" evidence="5">
    <location>
        <begin position="6"/>
        <end position="63"/>
    </location>
</feature>
<dbReference type="EMBL" id="JAMLDY010000001">
    <property type="protein sequence ID" value="MCP3733317.1"/>
    <property type="molecule type" value="Genomic_DNA"/>
</dbReference>
<dbReference type="GO" id="GO:0006351">
    <property type="term" value="P:DNA-templated transcription"/>
    <property type="evidence" value="ECO:0007669"/>
    <property type="project" value="TreeGrafter"/>
</dbReference>
<name>A0A9X2KNX7_9SPHN</name>
<dbReference type="PRINTS" id="PR00039">
    <property type="entry name" value="HTHLYSR"/>
</dbReference>
<comment type="caution">
    <text evidence="6">The sequence shown here is derived from an EMBL/GenBank/DDBJ whole genome shotgun (WGS) entry which is preliminary data.</text>
</comment>
<evidence type="ECO:0000313" key="6">
    <source>
        <dbReference type="EMBL" id="MCP3733317.1"/>
    </source>
</evidence>
<keyword evidence="3" id="KW-0238">DNA-binding</keyword>
<keyword evidence="7" id="KW-1185">Reference proteome</keyword>
<evidence type="ECO:0000256" key="4">
    <source>
        <dbReference type="ARBA" id="ARBA00023163"/>
    </source>
</evidence>
<organism evidence="6 7">
    <name type="scientific">Sphingomonas liriopis</name>
    <dbReference type="NCBI Taxonomy" id="2949094"/>
    <lineage>
        <taxon>Bacteria</taxon>
        <taxon>Pseudomonadati</taxon>
        <taxon>Pseudomonadota</taxon>
        <taxon>Alphaproteobacteria</taxon>
        <taxon>Sphingomonadales</taxon>
        <taxon>Sphingomonadaceae</taxon>
        <taxon>Sphingomonas</taxon>
    </lineage>
</organism>
<protein>
    <submittedName>
        <fullName evidence="6">LysR family transcriptional regulator</fullName>
    </submittedName>
</protein>
<gene>
    <name evidence="6" type="ORF">M9979_00260</name>
</gene>
<dbReference type="InterPro" id="IPR000847">
    <property type="entry name" value="LysR_HTH_N"/>
</dbReference>
<evidence type="ECO:0000259" key="5">
    <source>
        <dbReference type="PROSITE" id="PS50931"/>
    </source>
</evidence>
<dbReference type="PANTHER" id="PTHR30537">
    <property type="entry name" value="HTH-TYPE TRANSCRIPTIONAL REGULATOR"/>
    <property type="match status" value="1"/>
</dbReference>
<dbReference type="GO" id="GO:0003700">
    <property type="term" value="F:DNA-binding transcription factor activity"/>
    <property type="evidence" value="ECO:0007669"/>
    <property type="project" value="InterPro"/>
</dbReference>
<dbReference type="Pfam" id="PF03466">
    <property type="entry name" value="LysR_substrate"/>
    <property type="match status" value="1"/>
</dbReference>
<evidence type="ECO:0000256" key="3">
    <source>
        <dbReference type="ARBA" id="ARBA00023125"/>
    </source>
</evidence>
<dbReference type="SUPFAM" id="SSF46785">
    <property type="entry name" value="Winged helix' DNA-binding domain"/>
    <property type="match status" value="1"/>
</dbReference>
<dbReference type="AlphaFoldDB" id="A0A9X2KNX7"/>
<dbReference type="PANTHER" id="PTHR30537:SF3">
    <property type="entry name" value="TRANSCRIPTIONAL REGULATORY PROTEIN"/>
    <property type="match status" value="1"/>
</dbReference>
<keyword evidence="4" id="KW-0804">Transcription</keyword>
<evidence type="ECO:0000313" key="7">
    <source>
        <dbReference type="Proteomes" id="UP001139486"/>
    </source>
</evidence>
<evidence type="ECO:0000256" key="2">
    <source>
        <dbReference type="ARBA" id="ARBA00023015"/>
    </source>
</evidence>
<dbReference type="PROSITE" id="PS50931">
    <property type="entry name" value="HTH_LYSR"/>
    <property type="match status" value="1"/>
</dbReference>
<reference evidence="6" key="1">
    <citation type="submission" date="2022-05" db="EMBL/GenBank/DDBJ databases">
        <title>Sphingomonas sp. strain RP10 Genome sequencing and assembly.</title>
        <authorList>
            <person name="Kim I."/>
        </authorList>
    </citation>
    <scope>NUCLEOTIDE SEQUENCE</scope>
    <source>
        <strain evidence="6">RP10</strain>
    </source>
</reference>
<dbReference type="Pfam" id="PF00126">
    <property type="entry name" value="HTH_1"/>
    <property type="match status" value="1"/>
</dbReference>
<evidence type="ECO:0000256" key="1">
    <source>
        <dbReference type="ARBA" id="ARBA00009437"/>
    </source>
</evidence>
<accession>A0A9X2KNX7</accession>
<dbReference type="RefSeq" id="WP_254287321.1">
    <property type="nucleotide sequence ID" value="NZ_JAMLDY010000001.1"/>
</dbReference>
<dbReference type="Gene3D" id="3.40.190.290">
    <property type="match status" value="1"/>
</dbReference>
<dbReference type="Proteomes" id="UP001139486">
    <property type="component" value="Unassembled WGS sequence"/>
</dbReference>
<dbReference type="InterPro" id="IPR005119">
    <property type="entry name" value="LysR_subst-bd"/>
</dbReference>
<comment type="similarity">
    <text evidence="1">Belongs to the LysR transcriptional regulatory family.</text>
</comment>
<keyword evidence="2" id="KW-0805">Transcription regulation</keyword>
<sequence>MEKAALNWDHARFFLAVARAGTLRSAARQLKVDQATVGRRLAALEDELGARLFLRTPSLYVLTPAGEALVEPAEAIERSVAQMERRVLGLDERLTGSVRIATTDSLAKRYVLPAIASLRQAHPGIEIVCLTSQDIANLTRREADIAIRTLRPDAPDLIVRRLATLETGIYTARAYLALRGTPVAGGAFAGHDLIAYQQKVTPTGPEALCGESVAGGRIVLRASSSVTLVDAAAAGIGVAELPCYRADTEAELVRIMPDRAGTFDVWLVAHADLYKTARVQVTIDALVRQFAPGTASVGRSCTVHLCQRYPIHYLAAHENRMTCQARRLDGARGPAS</sequence>
<proteinExistence type="inferred from homology"/>
<dbReference type="GO" id="GO:0043565">
    <property type="term" value="F:sequence-specific DNA binding"/>
    <property type="evidence" value="ECO:0007669"/>
    <property type="project" value="TreeGrafter"/>
</dbReference>
<dbReference type="Gene3D" id="1.10.10.10">
    <property type="entry name" value="Winged helix-like DNA-binding domain superfamily/Winged helix DNA-binding domain"/>
    <property type="match status" value="1"/>
</dbReference>